<proteinExistence type="predicted"/>
<evidence type="ECO:0000313" key="2">
    <source>
        <dbReference type="Proteomes" id="UP000566819"/>
    </source>
</evidence>
<organism evidence="1 2">
    <name type="scientific">Cudoniella acicularis</name>
    <dbReference type="NCBI Taxonomy" id="354080"/>
    <lineage>
        <taxon>Eukaryota</taxon>
        <taxon>Fungi</taxon>
        <taxon>Dikarya</taxon>
        <taxon>Ascomycota</taxon>
        <taxon>Pezizomycotina</taxon>
        <taxon>Leotiomycetes</taxon>
        <taxon>Helotiales</taxon>
        <taxon>Tricladiaceae</taxon>
        <taxon>Cudoniella</taxon>
    </lineage>
</organism>
<reference evidence="1 2" key="1">
    <citation type="submission" date="2020-03" db="EMBL/GenBank/DDBJ databases">
        <title>Draft Genome Sequence of Cudoniella acicularis.</title>
        <authorList>
            <person name="Buettner E."/>
            <person name="Kellner H."/>
        </authorList>
    </citation>
    <scope>NUCLEOTIDE SEQUENCE [LARGE SCALE GENOMIC DNA]</scope>
    <source>
        <strain evidence="1 2">DSM 108380</strain>
    </source>
</reference>
<accession>A0A8H4R7H3</accession>
<dbReference type="EMBL" id="JAAMPI010001687">
    <property type="protein sequence ID" value="KAF4624338.1"/>
    <property type="molecule type" value="Genomic_DNA"/>
</dbReference>
<gene>
    <name evidence="1" type="ORF">G7Y89_g13835</name>
</gene>
<keyword evidence="2" id="KW-1185">Reference proteome</keyword>
<name>A0A8H4R7H3_9HELO</name>
<protein>
    <submittedName>
        <fullName evidence="1">Uncharacterized protein</fullName>
    </submittedName>
</protein>
<dbReference type="AlphaFoldDB" id="A0A8H4R7H3"/>
<comment type="caution">
    <text evidence="1">The sequence shown here is derived from an EMBL/GenBank/DDBJ whole genome shotgun (WGS) entry which is preliminary data.</text>
</comment>
<evidence type="ECO:0000313" key="1">
    <source>
        <dbReference type="EMBL" id="KAF4624338.1"/>
    </source>
</evidence>
<sequence>MMEPSISDQEESELHQPLLEQPLWINPDVDTVVTNFYWGDPSGEFLSRLQAVAPDLLGKIKVLEVRHAEGDDYNEFIIYKSSYSRGDRGKPQGDYEGDIRNLFWSFKNLRTLCFTGDSIIDYEVIGRHVLENDDLDFIFGYSQEAVNVYVQPYFRWFFMDLVVKFPNELKSSRLPTPRYIRHAEPSLLSIPSP</sequence>
<dbReference type="Proteomes" id="UP000566819">
    <property type="component" value="Unassembled WGS sequence"/>
</dbReference>